<feature type="domain" description="10TM putative phosphate transporter extracellular tail" evidence="10">
    <location>
        <begin position="822"/>
        <end position="886"/>
    </location>
</feature>
<feature type="transmembrane region" description="Helical" evidence="8">
    <location>
        <begin position="100"/>
        <end position="118"/>
    </location>
</feature>
<evidence type="ECO:0000256" key="5">
    <source>
        <dbReference type="ARBA" id="ARBA00022989"/>
    </source>
</evidence>
<keyword evidence="6 8" id="KW-0472">Membrane</keyword>
<evidence type="ECO:0000256" key="8">
    <source>
        <dbReference type="SAM" id="Phobius"/>
    </source>
</evidence>
<evidence type="ECO:0000256" key="3">
    <source>
        <dbReference type="ARBA" id="ARBA00022448"/>
    </source>
</evidence>
<dbReference type="PANTHER" id="PTHR13018">
    <property type="entry name" value="PROBABLE MEMBRANE PROTEIN DUF221-RELATED"/>
    <property type="match status" value="1"/>
</dbReference>
<feature type="transmembrane region" description="Helical" evidence="8">
    <location>
        <begin position="12"/>
        <end position="36"/>
    </location>
</feature>
<feature type="region of interest" description="Disordered" evidence="7">
    <location>
        <begin position="262"/>
        <end position="284"/>
    </location>
</feature>
<feature type="transmembrane region" description="Helical" evidence="8">
    <location>
        <begin position="657"/>
        <end position="678"/>
    </location>
</feature>
<feature type="domain" description="CSC1/OSCA1-like cytosolic" evidence="12">
    <location>
        <begin position="373"/>
        <end position="427"/>
    </location>
</feature>
<dbReference type="Pfam" id="PF14703">
    <property type="entry name" value="PHM7_cyt"/>
    <property type="match status" value="2"/>
</dbReference>
<feature type="region of interest" description="Disordered" evidence="7">
    <location>
        <begin position="767"/>
        <end position="793"/>
    </location>
</feature>
<dbReference type="OrthoDB" id="1076608at2759"/>
<evidence type="ECO:0000313" key="13">
    <source>
        <dbReference type="EMBL" id="KIK06453.1"/>
    </source>
</evidence>
<feature type="compositionally biased region" description="Basic and acidic residues" evidence="7">
    <location>
        <begin position="262"/>
        <end position="271"/>
    </location>
</feature>
<keyword evidence="14" id="KW-1185">Reference proteome</keyword>
<evidence type="ECO:0000256" key="1">
    <source>
        <dbReference type="ARBA" id="ARBA00004141"/>
    </source>
</evidence>
<dbReference type="GO" id="GO:0005886">
    <property type="term" value="C:plasma membrane"/>
    <property type="evidence" value="ECO:0007669"/>
    <property type="project" value="TreeGrafter"/>
</dbReference>
<feature type="domain" description="CSC1/OSCA1-like cytosolic" evidence="12">
    <location>
        <begin position="189"/>
        <end position="335"/>
    </location>
</feature>
<feature type="transmembrane region" description="Helical" evidence="8">
    <location>
        <begin position="579"/>
        <end position="607"/>
    </location>
</feature>
<keyword evidence="3" id="KW-0813">Transport</keyword>
<feature type="transmembrane region" description="Helical" evidence="8">
    <location>
        <begin position="698"/>
        <end position="716"/>
    </location>
</feature>
<comment type="similarity">
    <text evidence="2">Belongs to the CSC1 (TC 1.A.17) family.</text>
</comment>
<feature type="transmembrane region" description="Helical" evidence="8">
    <location>
        <begin position="144"/>
        <end position="162"/>
    </location>
</feature>
<keyword evidence="5 8" id="KW-1133">Transmembrane helix</keyword>
<accession>A0A0C9YEC0</accession>
<dbReference type="InterPro" id="IPR022257">
    <property type="entry name" value="PHM7_ext"/>
</dbReference>
<dbReference type="PANTHER" id="PTHR13018:SF143">
    <property type="entry name" value="CSC1_OSCA1-LIKE 7TM REGION DOMAIN-CONTAINING PROTEIN"/>
    <property type="match status" value="1"/>
</dbReference>
<dbReference type="AlphaFoldDB" id="A0A0C9YEC0"/>
<feature type="transmembrane region" description="Helical" evidence="8">
    <location>
        <begin position="440"/>
        <end position="467"/>
    </location>
</feature>
<protein>
    <recommendedName>
        <fullName evidence="15">DUF221-domain-containing protein</fullName>
    </recommendedName>
</protein>
<dbReference type="InterPro" id="IPR027815">
    <property type="entry name" value="CSC1/OSCA1-like_cyt"/>
</dbReference>
<feature type="transmembrane region" description="Helical" evidence="8">
    <location>
        <begin position="534"/>
        <end position="559"/>
    </location>
</feature>
<dbReference type="HOGENOM" id="CLU_002458_2_0_1"/>
<reference evidence="14" key="2">
    <citation type="submission" date="2015-01" db="EMBL/GenBank/DDBJ databases">
        <title>Evolutionary Origins and Diversification of the Mycorrhizal Mutualists.</title>
        <authorList>
            <consortium name="DOE Joint Genome Institute"/>
            <consortium name="Mycorrhizal Genomics Consortium"/>
            <person name="Kohler A."/>
            <person name="Kuo A."/>
            <person name="Nagy L.G."/>
            <person name="Floudas D."/>
            <person name="Copeland A."/>
            <person name="Barry K.W."/>
            <person name="Cichocki N."/>
            <person name="Veneault-Fourrey C."/>
            <person name="LaButti K."/>
            <person name="Lindquist E.A."/>
            <person name="Lipzen A."/>
            <person name="Lundell T."/>
            <person name="Morin E."/>
            <person name="Murat C."/>
            <person name="Riley R."/>
            <person name="Ohm R."/>
            <person name="Sun H."/>
            <person name="Tunlid A."/>
            <person name="Henrissat B."/>
            <person name="Grigoriev I.V."/>
            <person name="Hibbett D.S."/>
            <person name="Martin F."/>
        </authorList>
    </citation>
    <scope>NUCLEOTIDE SEQUENCE [LARGE SCALE GENOMIC DNA]</scope>
    <source>
        <strain evidence="14">LaAM-08-1</strain>
    </source>
</reference>
<feature type="domain" description="CSC1/OSCA1-like 7TM region" evidence="9">
    <location>
        <begin position="440"/>
        <end position="713"/>
    </location>
</feature>
<sequence>MSDISSAKSASTATFVTALVFNAAVFGIELVIFTLLRPYFKAIYEPLTYTPPPSKRAQPLSNSTLLWPVAVFKADYRGIIRANGLDAYFFVRFLRMMVKVMLPIWIISWIVLFPVTSVNSKVSGKDSLDALSYGNVANDKQDRYAAHLILVYFFTFWIFYNIKKEMRHFLITRQQHLIETEHAKSVQASTILITGIPAKYLSQDALYKLYNGLPGGVKRIWINRNLKELPDIYDRRLAACNKLESAETALLRTAAKLRLKAEKANEPKTENSQEANIEEAPTAQAIEVPVEDRPQHRLGSIPFIGKKVDTIEWARQEIAECTRLLDEGRARIREADETHATLDDDDFFSASSVDDDGNPRVRQRKGEHGIREIGQKAGEYPPMNSAFITFRKQISAHLAVQVLAHHEPYRMTDRYVEVSPGDVIWANLAMNPYEQKIRVAISYAATAALIIFWAIPVGFVAVISNIYTVCAKAVFLSWVCRLPKVVVGIISGILPPVLLAVLMMLLPIVLRLLARFEGIPKRTGLELSLMTRFFIFQVLHSFLIVTIGSGIVASLTGILNNPTSIPTILAQQLPQASTFFFTYIILQGLSGVAGGFLQIVSLLIYYVKLFILGSTPRSVYDIKYGASNVAWGTTFPGVTLLVVITLGYSIISPVINGLAFATFFLFYMLYKYLFLWVYQQDLKSDTGGLFFPKAIQHVFVGMYVQQLCMCALFFLAQNDKKKAGAVPQGALMVVLIIITAGFNIIINQSYDPLLFALPLSLQDKTYTAQDDEGEEEPIPPRTPQELEAGGPQDHDELAKQGLISESPVIDQKKRAELDKKIKTEEDYGFAHPAASRPQRTIWLPRDQLGLAAGEQRGCTEAGVDVSDKNAEMDAKGNVDIVGGPPDLVAEI</sequence>
<evidence type="ECO:0000256" key="2">
    <source>
        <dbReference type="ARBA" id="ARBA00007779"/>
    </source>
</evidence>
<evidence type="ECO:0000256" key="4">
    <source>
        <dbReference type="ARBA" id="ARBA00022692"/>
    </source>
</evidence>
<dbReference type="EMBL" id="KN838553">
    <property type="protein sequence ID" value="KIK06453.1"/>
    <property type="molecule type" value="Genomic_DNA"/>
</dbReference>
<evidence type="ECO:0000259" key="11">
    <source>
        <dbReference type="Pfam" id="PF13967"/>
    </source>
</evidence>
<dbReference type="Pfam" id="PF02714">
    <property type="entry name" value="RSN1_7TM"/>
    <property type="match status" value="1"/>
</dbReference>
<keyword evidence="4 8" id="KW-0812">Transmembrane</keyword>
<evidence type="ECO:0008006" key="15">
    <source>
        <dbReference type="Google" id="ProtNLM"/>
    </source>
</evidence>
<feature type="transmembrane region" description="Helical" evidence="8">
    <location>
        <begin position="628"/>
        <end position="651"/>
    </location>
</feature>
<evidence type="ECO:0000259" key="10">
    <source>
        <dbReference type="Pfam" id="PF12621"/>
    </source>
</evidence>
<organism evidence="13 14">
    <name type="scientific">Laccaria amethystina LaAM-08-1</name>
    <dbReference type="NCBI Taxonomy" id="1095629"/>
    <lineage>
        <taxon>Eukaryota</taxon>
        <taxon>Fungi</taxon>
        <taxon>Dikarya</taxon>
        <taxon>Basidiomycota</taxon>
        <taxon>Agaricomycotina</taxon>
        <taxon>Agaricomycetes</taxon>
        <taxon>Agaricomycetidae</taxon>
        <taxon>Agaricales</taxon>
        <taxon>Agaricineae</taxon>
        <taxon>Hydnangiaceae</taxon>
        <taxon>Laccaria</taxon>
    </lineage>
</organism>
<evidence type="ECO:0000256" key="7">
    <source>
        <dbReference type="SAM" id="MobiDB-lite"/>
    </source>
</evidence>
<dbReference type="STRING" id="1095629.A0A0C9YEC0"/>
<evidence type="ECO:0000256" key="6">
    <source>
        <dbReference type="ARBA" id="ARBA00023136"/>
    </source>
</evidence>
<name>A0A0C9YEC0_9AGAR</name>
<feature type="transmembrane region" description="Helical" evidence="8">
    <location>
        <begin position="728"/>
        <end position="746"/>
    </location>
</feature>
<dbReference type="Pfam" id="PF13967">
    <property type="entry name" value="RSN1_TM"/>
    <property type="match status" value="1"/>
</dbReference>
<feature type="domain" description="CSC1/OSCA1-like N-terminal transmembrane" evidence="11">
    <location>
        <begin position="15"/>
        <end position="165"/>
    </location>
</feature>
<dbReference type="InterPro" id="IPR032880">
    <property type="entry name" value="CSC1/OSCA1-like_N"/>
</dbReference>
<dbReference type="InterPro" id="IPR003864">
    <property type="entry name" value="CSC1/OSCA1-like_7TM"/>
</dbReference>
<dbReference type="GO" id="GO:0005227">
    <property type="term" value="F:calcium-activated cation channel activity"/>
    <property type="evidence" value="ECO:0007669"/>
    <property type="project" value="InterPro"/>
</dbReference>
<feature type="transmembrane region" description="Helical" evidence="8">
    <location>
        <begin position="487"/>
        <end position="513"/>
    </location>
</feature>
<evidence type="ECO:0000259" key="9">
    <source>
        <dbReference type="Pfam" id="PF02714"/>
    </source>
</evidence>
<gene>
    <name evidence="13" type="ORF">K443DRAFT_280645</name>
</gene>
<comment type="subcellular location">
    <subcellularLocation>
        <location evidence="1">Membrane</location>
        <topology evidence="1">Multi-pass membrane protein</topology>
    </subcellularLocation>
</comment>
<proteinExistence type="inferred from homology"/>
<dbReference type="Pfam" id="PF12621">
    <property type="entry name" value="PHM7_ext"/>
    <property type="match status" value="1"/>
</dbReference>
<dbReference type="Proteomes" id="UP000054477">
    <property type="component" value="Unassembled WGS sequence"/>
</dbReference>
<evidence type="ECO:0000259" key="12">
    <source>
        <dbReference type="Pfam" id="PF14703"/>
    </source>
</evidence>
<evidence type="ECO:0000313" key="14">
    <source>
        <dbReference type="Proteomes" id="UP000054477"/>
    </source>
</evidence>
<reference evidence="13 14" key="1">
    <citation type="submission" date="2014-04" db="EMBL/GenBank/DDBJ databases">
        <authorList>
            <consortium name="DOE Joint Genome Institute"/>
            <person name="Kuo A."/>
            <person name="Kohler A."/>
            <person name="Nagy L.G."/>
            <person name="Floudas D."/>
            <person name="Copeland A."/>
            <person name="Barry K.W."/>
            <person name="Cichocki N."/>
            <person name="Veneault-Fourrey C."/>
            <person name="LaButti K."/>
            <person name="Lindquist E.A."/>
            <person name="Lipzen A."/>
            <person name="Lundell T."/>
            <person name="Morin E."/>
            <person name="Murat C."/>
            <person name="Sun H."/>
            <person name="Tunlid A."/>
            <person name="Henrissat B."/>
            <person name="Grigoriev I.V."/>
            <person name="Hibbett D.S."/>
            <person name="Martin F."/>
            <person name="Nordberg H.P."/>
            <person name="Cantor M.N."/>
            <person name="Hua S.X."/>
        </authorList>
    </citation>
    <scope>NUCLEOTIDE SEQUENCE [LARGE SCALE GENOMIC DNA]</scope>
    <source>
        <strain evidence="13 14">LaAM-08-1</strain>
    </source>
</reference>
<dbReference type="InterPro" id="IPR045122">
    <property type="entry name" value="Csc1-like"/>
</dbReference>